<feature type="non-terminal residue" evidence="1">
    <location>
        <position position="76"/>
    </location>
</feature>
<name>A0A0B6XVY7_9EUPU</name>
<protein>
    <submittedName>
        <fullName evidence="1">Uncharacterized protein</fullName>
    </submittedName>
</protein>
<proteinExistence type="predicted"/>
<organism evidence="1">
    <name type="scientific">Arion vulgaris</name>
    <dbReference type="NCBI Taxonomy" id="1028688"/>
    <lineage>
        <taxon>Eukaryota</taxon>
        <taxon>Metazoa</taxon>
        <taxon>Spiralia</taxon>
        <taxon>Lophotrochozoa</taxon>
        <taxon>Mollusca</taxon>
        <taxon>Gastropoda</taxon>
        <taxon>Heterobranchia</taxon>
        <taxon>Euthyneura</taxon>
        <taxon>Panpulmonata</taxon>
        <taxon>Eupulmonata</taxon>
        <taxon>Stylommatophora</taxon>
        <taxon>Helicina</taxon>
        <taxon>Arionoidea</taxon>
        <taxon>Arionidae</taxon>
        <taxon>Arion</taxon>
    </lineage>
</organism>
<feature type="non-terminal residue" evidence="1">
    <location>
        <position position="1"/>
    </location>
</feature>
<dbReference type="AlphaFoldDB" id="A0A0B6XVY7"/>
<sequence>PDSVLPLYRFSHCPQVLTELMAVYHSLLALKSVPLLEEAYRLVLGDTAVCYNVLLADGNQSQLQLVTGDNPFKTVH</sequence>
<reference evidence="1" key="1">
    <citation type="submission" date="2014-12" db="EMBL/GenBank/DDBJ databases">
        <title>Insight into the proteome of Arion vulgaris.</title>
        <authorList>
            <person name="Aradska J."/>
            <person name="Bulat T."/>
            <person name="Smidak R."/>
            <person name="Sarate P."/>
            <person name="Gangsoo J."/>
            <person name="Sialana F."/>
            <person name="Bilban M."/>
            <person name="Lubec G."/>
        </authorList>
    </citation>
    <scope>NUCLEOTIDE SEQUENCE</scope>
    <source>
        <tissue evidence="1">Skin</tissue>
    </source>
</reference>
<accession>A0A0B6XVY7</accession>
<gene>
    <name evidence="1" type="primary">ORF2002</name>
</gene>
<evidence type="ECO:0000313" key="1">
    <source>
        <dbReference type="EMBL" id="CEK47701.1"/>
    </source>
</evidence>
<dbReference type="EMBL" id="HACG01000836">
    <property type="protein sequence ID" value="CEK47701.1"/>
    <property type="molecule type" value="Transcribed_RNA"/>
</dbReference>